<feature type="domain" description="ATP-grasp" evidence="2">
    <location>
        <begin position="120"/>
        <end position="308"/>
    </location>
</feature>
<dbReference type="Pfam" id="PF15632">
    <property type="entry name" value="ATPgrasp_Ter"/>
    <property type="match status" value="1"/>
</dbReference>
<protein>
    <recommendedName>
        <fullName evidence="2">ATP-grasp domain-containing protein</fullName>
    </recommendedName>
</protein>
<gene>
    <name evidence="3" type="ORF">Xbud_02689</name>
</gene>
<organism evidence="3 4">
    <name type="scientific">Xenorhabdus budapestensis</name>
    <dbReference type="NCBI Taxonomy" id="290110"/>
    <lineage>
        <taxon>Bacteria</taxon>
        <taxon>Pseudomonadati</taxon>
        <taxon>Pseudomonadota</taxon>
        <taxon>Gammaproteobacteria</taxon>
        <taxon>Enterobacterales</taxon>
        <taxon>Morganellaceae</taxon>
        <taxon>Xenorhabdus</taxon>
    </lineage>
</organism>
<dbReference type="GO" id="GO:0003824">
    <property type="term" value="F:catalytic activity"/>
    <property type="evidence" value="ECO:0007669"/>
    <property type="project" value="UniProtKB-ARBA"/>
</dbReference>
<evidence type="ECO:0000256" key="1">
    <source>
        <dbReference type="PROSITE-ProRule" id="PRU00409"/>
    </source>
</evidence>
<name>A0A2D0IWD1_XENBU</name>
<accession>A0A2D0IWD1</accession>
<dbReference type="PROSITE" id="PS50975">
    <property type="entry name" value="ATP_GRASP"/>
    <property type="match status" value="1"/>
</dbReference>
<dbReference type="Proteomes" id="UP000225833">
    <property type="component" value="Unassembled WGS sequence"/>
</dbReference>
<keyword evidence="1" id="KW-0547">Nucleotide-binding</keyword>
<proteinExistence type="predicted"/>
<sequence>MEKYKNLRIAVTDAEYKHSLGIVRALGKLGISPYVITFNRFSLCGMSKYSNNEIILNDNYTFEELVEKLKIFKIELLILVGTNSFKKIVPRKDELKKNKIEIITVDNDIITITFDKSSTYTLAEKLLVPIPKTIYPKCFDELDILKNEINYPCVIKGLYEVGGNIVDYVYNEAELLIKYKNLCNRYNIKESDGLPMLQEYITGAGCAFFAVYDNGQCGLTFQHKRIREYPASGGASVCAESFKNDLVEKYGRILLDHLEWHGVAMVEFKLNDSGIPILMEINPKFWGSTDLALEANVNFPKALIDIYLRKKISYDNNYKYPLKYHWPLDGDFLHAIENPKSIINVLKDSFNPKVKSNIWMSDFFPTFKLVYGFIKLVLIKRLFRR</sequence>
<dbReference type="OrthoDB" id="5372487at2"/>
<dbReference type="InterPro" id="IPR013815">
    <property type="entry name" value="ATP_grasp_subdomain_1"/>
</dbReference>
<dbReference type="Gene3D" id="3.30.1490.20">
    <property type="entry name" value="ATP-grasp fold, A domain"/>
    <property type="match status" value="1"/>
</dbReference>
<dbReference type="RefSeq" id="WP_099136502.1">
    <property type="nucleotide sequence ID" value="NZ_CAWNNJ010000057.1"/>
</dbReference>
<dbReference type="GO" id="GO:0046872">
    <property type="term" value="F:metal ion binding"/>
    <property type="evidence" value="ECO:0007669"/>
    <property type="project" value="InterPro"/>
</dbReference>
<dbReference type="SUPFAM" id="SSF56059">
    <property type="entry name" value="Glutathione synthetase ATP-binding domain-like"/>
    <property type="match status" value="1"/>
</dbReference>
<dbReference type="InterPro" id="IPR011761">
    <property type="entry name" value="ATP-grasp"/>
</dbReference>
<comment type="caution">
    <text evidence="3">The sequence shown here is derived from an EMBL/GenBank/DDBJ whole genome shotgun (WGS) entry which is preliminary data.</text>
</comment>
<evidence type="ECO:0000313" key="3">
    <source>
        <dbReference type="EMBL" id="PHM26221.1"/>
    </source>
</evidence>
<dbReference type="Gene3D" id="3.30.470.20">
    <property type="entry name" value="ATP-grasp fold, B domain"/>
    <property type="match status" value="1"/>
</dbReference>
<dbReference type="GO" id="GO:0005524">
    <property type="term" value="F:ATP binding"/>
    <property type="evidence" value="ECO:0007669"/>
    <property type="project" value="UniProtKB-UniRule"/>
</dbReference>
<dbReference type="AlphaFoldDB" id="A0A2D0IWD1"/>
<evidence type="ECO:0000313" key="4">
    <source>
        <dbReference type="Proteomes" id="UP000225833"/>
    </source>
</evidence>
<keyword evidence="1" id="KW-0067">ATP-binding</keyword>
<dbReference type="EMBL" id="NIBS01000015">
    <property type="protein sequence ID" value="PHM26221.1"/>
    <property type="molecule type" value="Genomic_DNA"/>
</dbReference>
<reference evidence="3 4" key="1">
    <citation type="journal article" date="2017" name="Nat. Microbiol.">
        <title>Natural product diversity associated with the nematode symbionts Photorhabdus and Xenorhabdus.</title>
        <authorList>
            <person name="Tobias N.J."/>
            <person name="Wolff H."/>
            <person name="Djahanschiri B."/>
            <person name="Grundmann F."/>
            <person name="Kronenwerth M."/>
            <person name="Shi Y.M."/>
            <person name="Simonyi S."/>
            <person name="Grun P."/>
            <person name="Shapiro-Ilan D."/>
            <person name="Pidot S.J."/>
            <person name="Stinear T.P."/>
            <person name="Ebersberger I."/>
            <person name="Bode H.B."/>
        </authorList>
    </citation>
    <scope>NUCLEOTIDE SEQUENCE [LARGE SCALE GENOMIC DNA]</scope>
    <source>
        <strain evidence="3 4">DSM 16342</strain>
    </source>
</reference>
<evidence type="ECO:0000259" key="2">
    <source>
        <dbReference type="PROSITE" id="PS50975"/>
    </source>
</evidence>